<organism evidence="1">
    <name type="scientific">bioreactor metagenome</name>
    <dbReference type="NCBI Taxonomy" id="1076179"/>
    <lineage>
        <taxon>unclassified sequences</taxon>
        <taxon>metagenomes</taxon>
        <taxon>ecological metagenomes</taxon>
    </lineage>
</organism>
<dbReference type="EMBL" id="VSSQ01073114">
    <property type="protein sequence ID" value="MPN24303.1"/>
    <property type="molecule type" value="Genomic_DNA"/>
</dbReference>
<evidence type="ECO:0000313" key="1">
    <source>
        <dbReference type="EMBL" id="MPN24303.1"/>
    </source>
</evidence>
<protein>
    <submittedName>
        <fullName evidence="1">Uncharacterized protein</fullName>
    </submittedName>
</protein>
<reference evidence="1" key="1">
    <citation type="submission" date="2019-08" db="EMBL/GenBank/DDBJ databases">
        <authorList>
            <person name="Kucharzyk K."/>
            <person name="Murdoch R.W."/>
            <person name="Higgins S."/>
            <person name="Loffler F."/>
        </authorList>
    </citation>
    <scope>NUCLEOTIDE SEQUENCE</scope>
</reference>
<dbReference type="AlphaFoldDB" id="A0A645GKQ8"/>
<accession>A0A645GKQ8</accession>
<proteinExistence type="predicted"/>
<comment type="caution">
    <text evidence="1">The sequence shown here is derived from an EMBL/GenBank/DDBJ whole genome shotgun (WGS) entry which is preliminary data.</text>
</comment>
<name>A0A645GKQ8_9ZZZZ</name>
<sequence length="163" mass="17182">MDAGIARAGIGQGHGQRFEQSALGGAWRLAGEQQKQHIAPAGVAEHFAVNVVAVAACHLGCERIAGFGFFLPDSGADCLHALNSRLESRHAAIDDDFLADDIAGIVAGQKQIDLGEFVRTAEAADRRFGLNLRLDRLTGFSRQAEAVEHRGGDGAGTDSVDAY</sequence>
<gene>
    <name evidence="1" type="ORF">SDC9_171699</name>
</gene>